<dbReference type="GO" id="GO:0016020">
    <property type="term" value="C:membrane"/>
    <property type="evidence" value="ECO:0007669"/>
    <property type="project" value="UniProtKB-SubCell"/>
</dbReference>
<evidence type="ECO:0000256" key="8">
    <source>
        <dbReference type="ARBA" id="ARBA00023004"/>
    </source>
</evidence>
<comment type="caution">
    <text evidence="13">The sequence shown here is derived from an EMBL/GenBank/DDBJ whole genome shotgun (WGS) entry which is preliminary data.</text>
</comment>
<evidence type="ECO:0000256" key="2">
    <source>
        <dbReference type="ARBA" id="ARBA00004370"/>
    </source>
</evidence>
<comment type="cofactor">
    <cofactor evidence="1">
        <name>heme</name>
        <dbReference type="ChEBI" id="CHEBI:30413"/>
    </cofactor>
</comment>
<dbReference type="GO" id="GO:0005506">
    <property type="term" value="F:iron ion binding"/>
    <property type="evidence" value="ECO:0007669"/>
    <property type="project" value="InterPro"/>
</dbReference>
<evidence type="ECO:0000256" key="3">
    <source>
        <dbReference type="ARBA" id="ARBA00005122"/>
    </source>
</evidence>
<feature type="transmembrane region" description="Helical" evidence="12">
    <location>
        <begin position="174"/>
        <end position="193"/>
    </location>
</feature>
<evidence type="ECO:0000256" key="7">
    <source>
        <dbReference type="ARBA" id="ARBA00023002"/>
    </source>
</evidence>
<evidence type="ECO:0000256" key="6">
    <source>
        <dbReference type="ARBA" id="ARBA00022723"/>
    </source>
</evidence>
<keyword evidence="12" id="KW-0812">Transmembrane</keyword>
<dbReference type="Pfam" id="PF00067">
    <property type="entry name" value="p450"/>
    <property type="match status" value="1"/>
</dbReference>
<organism evidence="13 14">
    <name type="scientific">Taxus chinensis</name>
    <name type="common">Chinese yew</name>
    <name type="synonym">Taxus wallichiana var. chinensis</name>
    <dbReference type="NCBI Taxonomy" id="29808"/>
    <lineage>
        <taxon>Eukaryota</taxon>
        <taxon>Viridiplantae</taxon>
        <taxon>Streptophyta</taxon>
        <taxon>Embryophyta</taxon>
        <taxon>Tracheophyta</taxon>
        <taxon>Spermatophyta</taxon>
        <taxon>Pinopsida</taxon>
        <taxon>Pinidae</taxon>
        <taxon>Conifers II</taxon>
        <taxon>Cupressales</taxon>
        <taxon>Taxaceae</taxon>
        <taxon>Taxus</taxon>
    </lineage>
</organism>
<dbReference type="PANTHER" id="PTHR47943">
    <property type="entry name" value="CYTOCHROME P450 93A3-LIKE"/>
    <property type="match status" value="1"/>
</dbReference>
<evidence type="ECO:0000256" key="10">
    <source>
        <dbReference type="ARBA" id="ARBA00023059"/>
    </source>
</evidence>
<dbReference type="PANTHER" id="PTHR47943:SF2">
    <property type="entry name" value="CYTOCHROME P450"/>
    <property type="match status" value="1"/>
</dbReference>
<dbReference type="InterPro" id="IPR036396">
    <property type="entry name" value="Cyt_P450_sf"/>
</dbReference>
<evidence type="ECO:0000256" key="1">
    <source>
        <dbReference type="ARBA" id="ARBA00001971"/>
    </source>
</evidence>
<dbReference type="EMBL" id="JAHRHJ020003332">
    <property type="protein sequence ID" value="KAH9291931.1"/>
    <property type="molecule type" value="Genomic_DNA"/>
</dbReference>
<dbReference type="PRINTS" id="PR00463">
    <property type="entry name" value="EP450I"/>
</dbReference>
<reference evidence="13 14" key="1">
    <citation type="journal article" date="2021" name="Nat. Plants">
        <title>The Taxus genome provides insights into paclitaxel biosynthesis.</title>
        <authorList>
            <person name="Xiong X."/>
            <person name="Gou J."/>
            <person name="Liao Q."/>
            <person name="Li Y."/>
            <person name="Zhou Q."/>
            <person name="Bi G."/>
            <person name="Li C."/>
            <person name="Du R."/>
            <person name="Wang X."/>
            <person name="Sun T."/>
            <person name="Guo L."/>
            <person name="Liang H."/>
            <person name="Lu P."/>
            <person name="Wu Y."/>
            <person name="Zhang Z."/>
            <person name="Ro D.K."/>
            <person name="Shang Y."/>
            <person name="Huang S."/>
            <person name="Yan J."/>
        </authorList>
    </citation>
    <scope>NUCLEOTIDE SEQUENCE [LARGE SCALE GENOMIC DNA]</scope>
    <source>
        <strain evidence="13">Ta-2019</strain>
    </source>
</reference>
<keyword evidence="10" id="KW-0876">Taxol biosynthesis</keyword>
<keyword evidence="8" id="KW-0408">Iron</keyword>
<keyword evidence="5" id="KW-0349">Heme</keyword>
<dbReference type="InterPro" id="IPR001128">
    <property type="entry name" value="Cyt_P450"/>
</dbReference>
<comment type="similarity">
    <text evidence="4">Belongs to the cytochrome P450 family.</text>
</comment>
<keyword evidence="9" id="KW-0503">Monooxygenase</keyword>
<protein>
    <submittedName>
        <fullName evidence="13">Uncharacterized protein</fullName>
    </submittedName>
</protein>
<feature type="non-terminal residue" evidence="13">
    <location>
        <position position="1"/>
    </location>
</feature>
<evidence type="ECO:0000313" key="13">
    <source>
        <dbReference type="EMBL" id="KAH9291931.1"/>
    </source>
</evidence>
<dbReference type="Gene3D" id="1.10.630.10">
    <property type="entry name" value="Cytochrome P450"/>
    <property type="match status" value="1"/>
</dbReference>
<keyword evidence="7" id="KW-0560">Oxidoreductase</keyword>
<evidence type="ECO:0000256" key="11">
    <source>
        <dbReference type="ARBA" id="ARBA00023136"/>
    </source>
</evidence>
<dbReference type="AlphaFoldDB" id="A0AA38C393"/>
<dbReference type="GO" id="GO:0042617">
    <property type="term" value="P:paclitaxel biosynthetic process"/>
    <property type="evidence" value="ECO:0007669"/>
    <property type="project" value="UniProtKB-KW"/>
</dbReference>
<evidence type="ECO:0000256" key="12">
    <source>
        <dbReference type="SAM" id="Phobius"/>
    </source>
</evidence>
<evidence type="ECO:0000313" key="14">
    <source>
        <dbReference type="Proteomes" id="UP000824469"/>
    </source>
</evidence>
<comment type="pathway">
    <text evidence="3">Alkaloid biosynthesis; taxol biosynthesis.</text>
</comment>
<keyword evidence="6" id="KW-0479">Metal-binding</keyword>
<evidence type="ECO:0000256" key="9">
    <source>
        <dbReference type="ARBA" id="ARBA00023033"/>
    </source>
</evidence>
<comment type="subcellular location">
    <subcellularLocation>
        <location evidence="2">Membrane</location>
    </subcellularLocation>
</comment>
<name>A0AA38C393_TAXCH</name>
<dbReference type="InterPro" id="IPR002401">
    <property type="entry name" value="Cyt_P450_E_grp-I"/>
</dbReference>
<keyword evidence="11 12" id="KW-0472">Membrane</keyword>
<keyword evidence="12" id="KW-1133">Transmembrane helix</keyword>
<proteinExistence type="inferred from homology"/>
<accession>A0AA38C393</accession>
<dbReference type="GO" id="GO:0004497">
    <property type="term" value="F:monooxygenase activity"/>
    <property type="evidence" value="ECO:0007669"/>
    <property type="project" value="UniProtKB-KW"/>
</dbReference>
<dbReference type="Proteomes" id="UP000824469">
    <property type="component" value="Unassembled WGS sequence"/>
</dbReference>
<dbReference type="OMA" id="FIDMIDE"/>
<dbReference type="GO" id="GO:0020037">
    <property type="term" value="F:heme binding"/>
    <property type="evidence" value="ECO:0007669"/>
    <property type="project" value="InterPro"/>
</dbReference>
<keyword evidence="14" id="KW-1185">Reference proteome</keyword>
<evidence type="ECO:0000256" key="5">
    <source>
        <dbReference type="ARBA" id="ARBA00022617"/>
    </source>
</evidence>
<dbReference type="GO" id="GO:0016705">
    <property type="term" value="F:oxidoreductase activity, acting on paired donors, with incorporation or reduction of molecular oxygen"/>
    <property type="evidence" value="ECO:0007669"/>
    <property type="project" value="InterPro"/>
</dbReference>
<dbReference type="SUPFAM" id="SSF48264">
    <property type="entry name" value="Cytochrome P450"/>
    <property type="match status" value="1"/>
</dbReference>
<evidence type="ECO:0000256" key="4">
    <source>
        <dbReference type="ARBA" id="ARBA00010617"/>
    </source>
</evidence>
<gene>
    <name evidence="13" type="ORF">KI387_042877</name>
</gene>
<sequence length="220" mass="24977">KRPGEHGTFPPGPHPWHLLGNLHQLGELPHQSLAALANKYGPLMFIRLGSIPAIVVSSPAMAKEFLKTHDLFFANRPSVSAGKYLAYEGKGMGYAPYGDYWRQMKRLCTLELLTPKRTESFISLREEEVATMIRSIWNESEQGTRCVSRMSAGRTFSDQELSGGRKFKEILGEMMALAGAFVVVDFIPLLKYIDLQGLRRRMKSLHQIYDEFTEKVIDYH</sequence>